<feature type="compositionally biased region" description="Polar residues" evidence="1">
    <location>
        <begin position="717"/>
        <end position="730"/>
    </location>
</feature>
<feature type="compositionally biased region" description="Polar residues" evidence="1">
    <location>
        <begin position="75"/>
        <end position="97"/>
    </location>
</feature>
<evidence type="ECO:0000256" key="1">
    <source>
        <dbReference type="SAM" id="MobiDB-lite"/>
    </source>
</evidence>
<proteinExistence type="predicted"/>
<dbReference type="PANTHER" id="PTHR31280:SF1">
    <property type="entry name" value="OS03G0138600 PROTEIN"/>
    <property type="match status" value="1"/>
</dbReference>
<dbReference type="AlphaFoldDB" id="A0A0K9PLU5"/>
<dbReference type="PROSITE" id="PS51258">
    <property type="entry name" value="MHD1"/>
    <property type="match status" value="1"/>
</dbReference>
<dbReference type="Proteomes" id="UP000036987">
    <property type="component" value="Unassembled WGS sequence"/>
</dbReference>
<name>A0A0K9PLU5_ZOSMR</name>
<feature type="region of interest" description="Disordered" evidence="1">
    <location>
        <begin position="714"/>
        <end position="744"/>
    </location>
</feature>
<feature type="region of interest" description="Disordered" evidence="1">
    <location>
        <begin position="1"/>
        <end position="25"/>
    </location>
</feature>
<feature type="compositionally biased region" description="Low complexity" evidence="1">
    <location>
        <begin position="137"/>
        <end position="147"/>
    </location>
</feature>
<dbReference type="OrthoDB" id="2015333at2759"/>
<feature type="domain" description="MHD1" evidence="2">
    <location>
        <begin position="549"/>
        <end position="695"/>
    </location>
</feature>
<comment type="caution">
    <text evidence="4">The sequence shown here is derived from an EMBL/GenBank/DDBJ whole genome shotgun (WGS) entry which is preliminary data.</text>
</comment>
<protein>
    <submittedName>
        <fullName evidence="4">Uncharacterized protein</fullName>
    </submittedName>
</protein>
<feature type="region of interest" description="Disordered" evidence="1">
    <location>
        <begin position="128"/>
        <end position="151"/>
    </location>
</feature>
<sequence>MVGHRYRSYSSSSVPGQFSSRSDGDLSDQYVGVSSPVDLDWPFGKIDSLNRSSLMETAYEIFFVACRSSPGFGGRNSSNDNNVNGGEVSVSSPTTAGRANGVGLVGTSKIKKALGLKTKLAKRGVLSSSSQPCNVLPSSAPSSPRSSGRFRRPLTSAEIMRIQMRVTEQSDHRLRKTLMRTVLGQAARKAETTILPLELLRQIKPSEFTDIRDYHLWQKRQLKILEAGLLLYPSISLDHAITNPSVLRLQEIIRAGEIRPVDTSKNSDTMRTLYNCVMDLARRGGSCKETCHWIDGYAINVHVYVTLLQSIFDVRDETVVLDDVDELLELMKKTWLTLGITRMIHNVCFAWVLFQQFVQTGQVEMDLLSATTVMLSEILNDVTMKKAERDLTYGKLLSATLISMQGWAERRLLDYHDSFGKDGGGDLGLMENVIPLALLVSRINGGEASDDRVHFYITSSLRNAFNKLLEDRNHNDYICRNKTEAPHTLLQLARETVDLAAKEKEYFTPILKKHHTVPASIAAVTLQNCYGVALRQFLSGETQLSLETLQVLQTAGKLEKMLIQMAIDGSSDCNDDGKSVIGEMVPFEVESIVKKLLKSWICNRLILVQEVLSKAKDTETWSWKSKMETHAASAVELMKAVKETLDDYFDIPVSRQWREEDSVVYEMTGCLEVLILEYIGFVTSCGTKSSYLPRFPPLTRCNQQSRLRHLWRKASPCKSSEQASNNQLSSSDHDRPRPSTSRGTQRLYVRLNTLHYIRSKLNKLNYIVPTPRRENANLNLRFDAARASIESAIQHVSEVAAFRLIFLDSSNSFYEGLYSSDIANSGIRPAIRTLKQNLTFLATVLSNTAQNTAVREVMKATFEAFSIVLLAGGKDRAFSRGDHELVAEDFGALKRVFTTRGEGLVEEEIVEREATVVEGVLDLMSLSTDQLIDDFNIVSCEAIGIGIIGGDEKVPMPPTTGRWNRTEPNTMLRVLCHRNDEVADRFLDKTFQLPKRR</sequence>
<dbReference type="PROSITE" id="PS51259">
    <property type="entry name" value="MHD2"/>
    <property type="match status" value="1"/>
</dbReference>
<evidence type="ECO:0000259" key="3">
    <source>
        <dbReference type="PROSITE" id="PS51259"/>
    </source>
</evidence>
<dbReference type="Pfam" id="PF25761">
    <property type="entry name" value="TPR_PATROL1"/>
    <property type="match status" value="1"/>
</dbReference>
<dbReference type="InterPro" id="IPR014770">
    <property type="entry name" value="Munc13_1"/>
</dbReference>
<reference evidence="5" key="1">
    <citation type="journal article" date="2016" name="Nature">
        <title>The genome of the seagrass Zostera marina reveals angiosperm adaptation to the sea.</title>
        <authorList>
            <person name="Olsen J.L."/>
            <person name="Rouze P."/>
            <person name="Verhelst B."/>
            <person name="Lin Y.-C."/>
            <person name="Bayer T."/>
            <person name="Collen J."/>
            <person name="Dattolo E."/>
            <person name="De Paoli E."/>
            <person name="Dittami S."/>
            <person name="Maumus F."/>
            <person name="Michel G."/>
            <person name="Kersting A."/>
            <person name="Lauritano C."/>
            <person name="Lohaus R."/>
            <person name="Toepel M."/>
            <person name="Tonon T."/>
            <person name="Vanneste K."/>
            <person name="Amirebrahimi M."/>
            <person name="Brakel J."/>
            <person name="Bostroem C."/>
            <person name="Chovatia M."/>
            <person name="Grimwood J."/>
            <person name="Jenkins J.W."/>
            <person name="Jueterbock A."/>
            <person name="Mraz A."/>
            <person name="Stam W.T."/>
            <person name="Tice H."/>
            <person name="Bornberg-Bauer E."/>
            <person name="Green P.J."/>
            <person name="Pearson G.A."/>
            <person name="Procaccini G."/>
            <person name="Duarte C.M."/>
            <person name="Schmutz J."/>
            <person name="Reusch T.B.H."/>
            <person name="Van de Peer Y."/>
        </authorList>
    </citation>
    <scope>NUCLEOTIDE SEQUENCE [LARGE SCALE GENOMIC DNA]</scope>
    <source>
        <strain evidence="5">cv. Finnish</strain>
    </source>
</reference>
<keyword evidence="5" id="KW-1185">Reference proteome</keyword>
<feature type="region of interest" description="Disordered" evidence="1">
    <location>
        <begin position="73"/>
        <end position="100"/>
    </location>
</feature>
<dbReference type="InterPro" id="IPR014772">
    <property type="entry name" value="Munc13_dom-2"/>
</dbReference>
<dbReference type="EMBL" id="LFYR01000736">
    <property type="protein sequence ID" value="KMZ69956.1"/>
    <property type="molecule type" value="Genomic_DNA"/>
</dbReference>
<dbReference type="InterPro" id="IPR057984">
    <property type="entry name" value="PATROL1_C"/>
</dbReference>
<organism evidence="4 5">
    <name type="scientific">Zostera marina</name>
    <name type="common">Eelgrass</name>
    <dbReference type="NCBI Taxonomy" id="29655"/>
    <lineage>
        <taxon>Eukaryota</taxon>
        <taxon>Viridiplantae</taxon>
        <taxon>Streptophyta</taxon>
        <taxon>Embryophyta</taxon>
        <taxon>Tracheophyta</taxon>
        <taxon>Spermatophyta</taxon>
        <taxon>Magnoliopsida</taxon>
        <taxon>Liliopsida</taxon>
        <taxon>Zosteraceae</taxon>
        <taxon>Zostera</taxon>
    </lineage>
</organism>
<dbReference type="OMA" id="WMPRSKN"/>
<dbReference type="PANTHER" id="PTHR31280">
    <property type="entry name" value="PROTEIN UNC-13 HOMOLOG"/>
    <property type="match status" value="1"/>
</dbReference>
<dbReference type="STRING" id="29655.A0A0K9PLU5"/>
<feature type="compositionally biased region" description="Polar residues" evidence="1">
    <location>
        <begin position="8"/>
        <end position="21"/>
    </location>
</feature>
<evidence type="ECO:0000259" key="2">
    <source>
        <dbReference type="PROSITE" id="PS51258"/>
    </source>
</evidence>
<accession>A0A0K9PLU5</accession>
<evidence type="ECO:0000313" key="5">
    <source>
        <dbReference type="Proteomes" id="UP000036987"/>
    </source>
</evidence>
<dbReference type="InterPro" id="IPR008528">
    <property type="entry name" value="unc-13_homologue"/>
</dbReference>
<evidence type="ECO:0000313" key="4">
    <source>
        <dbReference type="EMBL" id="KMZ69956.1"/>
    </source>
</evidence>
<gene>
    <name evidence="4" type="ORF">ZOSMA_202G00430</name>
</gene>
<feature type="domain" description="MHD2" evidence="3">
    <location>
        <begin position="824"/>
        <end position="935"/>
    </location>
</feature>